<sequence length="142" mass="15788">MAESVEEAKAILEQQTDFLCAVLDYCLPDGHDGGDAVLVAVGKIIKDHFKDDVAVRFGGEEFCIQACRPFESFVDDLESMRVAIENHEVMHGDNRIKVSISIGVTDLDAKLDEQIKAADELLYTAKEQGRNQLVFARNTQQD</sequence>
<evidence type="ECO:0000259" key="3">
    <source>
        <dbReference type="PROSITE" id="PS50887"/>
    </source>
</evidence>
<dbReference type="EC" id="2.7.7.65" evidence="1"/>
<dbReference type="InterPro" id="IPR043128">
    <property type="entry name" value="Rev_trsase/Diguanyl_cyclase"/>
</dbReference>
<name>A0A2N7JIE9_VIBSP</name>
<accession>A0A2N7JIE9</accession>
<dbReference type="NCBIfam" id="TIGR00254">
    <property type="entry name" value="GGDEF"/>
    <property type="match status" value="1"/>
</dbReference>
<feature type="domain" description="GGDEF" evidence="3">
    <location>
        <begin position="7"/>
        <end position="138"/>
    </location>
</feature>
<dbReference type="GO" id="GO:0005886">
    <property type="term" value="C:plasma membrane"/>
    <property type="evidence" value="ECO:0007669"/>
    <property type="project" value="TreeGrafter"/>
</dbReference>
<evidence type="ECO:0000313" key="5">
    <source>
        <dbReference type="Proteomes" id="UP000235533"/>
    </source>
</evidence>
<evidence type="ECO:0000256" key="1">
    <source>
        <dbReference type="ARBA" id="ARBA00012528"/>
    </source>
</evidence>
<dbReference type="PANTHER" id="PTHR45138">
    <property type="entry name" value="REGULATORY COMPONENTS OF SENSORY TRANSDUCTION SYSTEM"/>
    <property type="match status" value="1"/>
</dbReference>
<evidence type="ECO:0000256" key="2">
    <source>
        <dbReference type="ARBA" id="ARBA00034247"/>
    </source>
</evidence>
<dbReference type="GO" id="GO:1902201">
    <property type="term" value="P:negative regulation of bacterial-type flagellum-dependent cell motility"/>
    <property type="evidence" value="ECO:0007669"/>
    <property type="project" value="TreeGrafter"/>
</dbReference>
<dbReference type="InterPro" id="IPR050469">
    <property type="entry name" value="Diguanylate_Cyclase"/>
</dbReference>
<dbReference type="SUPFAM" id="SSF55073">
    <property type="entry name" value="Nucleotide cyclase"/>
    <property type="match status" value="1"/>
</dbReference>
<evidence type="ECO:0000313" key="4">
    <source>
        <dbReference type="EMBL" id="PMM39705.1"/>
    </source>
</evidence>
<dbReference type="InterPro" id="IPR000160">
    <property type="entry name" value="GGDEF_dom"/>
</dbReference>
<comment type="catalytic activity">
    <reaction evidence="2">
        <text>2 GTP = 3',3'-c-di-GMP + 2 diphosphate</text>
        <dbReference type="Rhea" id="RHEA:24898"/>
        <dbReference type="ChEBI" id="CHEBI:33019"/>
        <dbReference type="ChEBI" id="CHEBI:37565"/>
        <dbReference type="ChEBI" id="CHEBI:58805"/>
        <dbReference type="EC" id="2.7.7.65"/>
    </reaction>
</comment>
<comment type="caution">
    <text evidence="4">The sequence shown here is derived from an EMBL/GenBank/DDBJ whole genome shotgun (WGS) entry which is preliminary data.</text>
</comment>
<dbReference type="SMART" id="SM00267">
    <property type="entry name" value="GGDEF"/>
    <property type="match status" value="1"/>
</dbReference>
<dbReference type="CDD" id="cd01949">
    <property type="entry name" value="GGDEF"/>
    <property type="match status" value="1"/>
</dbReference>
<protein>
    <recommendedName>
        <fullName evidence="1">diguanylate cyclase</fullName>
        <ecNumber evidence="1">2.7.7.65</ecNumber>
    </recommendedName>
</protein>
<gene>
    <name evidence="4" type="ORF">BCT54_13320</name>
</gene>
<dbReference type="Proteomes" id="UP000235533">
    <property type="component" value="Unassembled WGS sequence"/>
</dbReference>
<reference evidence="5" key="1">
    <citation type="submission" date="2016-07" db="EMBL/GenBank/DDBJ databases">
        <title>Nontailed viruses are major unrecognized killers of bacteria in the ocean.</title>
        <authorList>
            <person name="Kauffman K."/>
            <person name="Hussain F."/>
            <person name="Yang J."/>
            <person name="Arevalo P."/>
            <person name="Brown J."/>
            <person name="Cutler M."/>
            <person name="Kelly L."/>
            <person name="Polz M.F."/>
        </authorList>
    </citation>
    <scope>NUCLEOTIDE SEQUENCE [LARGE SCALE GENOMIC DNA]</scope>
    <source>
        <strain evidence="5">10N.261.48.B5</strain>
    </source>
</reference>
<dbReference type="GO" id="GO:0043709">
    <property type="term" value="P:cell adhesion involved in single-species biofilm formation"/>
    <property type="evidence" value="ECO:0007669"/>
    <property type="project" value="TreeGrafter"/>
</dbReference>
<organism evidence="4 5">
    <name type="scientific">Vibrio splendidus</name>
    <dbReference type="NCBI Taxonomy" id="29497"/>
    <lineage>
        <taxon>Bacteria</taxon>
        <taxon>Pseudomonadati</taxon>
        <taxon>Pseudomonadota</taxon>
        <taxon>Gammaproteobacteria</taxon>
        <taxon>Vibrionales</taxon>
        <taxon>Vibrionaceae</taxon>
        <taxon>Vibrio</taxon>
    </lineage>
</organism>
<dbReference type="Pfam" id="PF00990">
    <property type="entry name" value="GGDEF"/>
    <property type="match status" value="1"/>
</dbReference>
<dbReference type="EMBL" id="MCZF01000311">
    <property type="protein sequence ID" value="PMM39705.1"/>
    <property type="molecule type" value="Genomic_DNA"/>
</dbReference>
<dbReference type="PROSITE" id="PS50887">
    <property type="entry name" value="GGDEF"/>
    <property type="match status" value="1"/>
</dbReference>
<dbReference type="GO" id="GO:0052621">
    <property type="term" value="F:diguanylate cyclase activity"/>
    <property type="evidence" value="ECO:0007669"/>
    <property type="project" value="UniProtKB-EC"/>
</dbReference>
<dbReference type="PANTHER" id="PTHR45138:SF9">
    <property type="entry name" value="DIGUANYLATE CYCLASE DGCM-RELATED"/>
    <property type="match status" value="1"/>
</dbReference>
<proteinExistence type="predicted"/>
<dbReference type="AlphaFoldDB" id="A0A2N7JIE9"/>
<dbReference type="Gene3D" id="3.30.70.270">
    <property type="match status" value="1"/>
</dbReference>
<dbReference type="InterPro" id="IPR029787">
    <property type="entry name" value="Nucleotide_cyclase"/>
</dbReference>